<reference evidence="1 2" key="1">
    <citation type="submission" date="2019-03" db="EMBL/GenBank/DDBJ databases">
        <title>Deep-cultivation of Planctomycetes and their phenomic and genomic characterization uncovers novel biology.</title>
        <authorList>
            <person name="Wiegand S."/>
            <person name="Jogler M."/>
            <person name="Boedeker C."/>
            <person name="Pinto D."/>
            <person name="Vollmers J."/>
            <person name="Rivas-Marin E."/>
            <person name="Kohn T."/>
            <person name="Peeters S.H."/>
            <person name="Heuer A."/>
            <person name="Rast P."/>
            <person name="Oberbeckmann S."/>
            <person name="Bunk B."/>
            <person name="Jeske O."/>
            <person name="Meyerdierks A."/>
            <person name="Storesund J.E."/>
            <person name="Kallscheuer N."/>
            <person name="Luecker S."/>
            <person name="Lage O.M."/>
            <person name="Pohl T."/>
            <person name="Merkel B.J."/>
            <person name="Hornburger P."/>
            <person name="Mueller R.-W."/>
            <person name="Bruemmer F."/>
            <person name="Labrenz M."/>
            <person name="Spormann A.M."/>
            <person name="Op den Camp H."/>
            <person name="Overmann J."/>
            <person name="Amann R."/>
            <person name="Jetten M.S.M."/>
            <person name="Mascher T."/>
            <person name="Medema M.H."/>
            <person name="Devos D.P."/>
            <person name="Kaster A.-K."/>
            <person name="Ovreas L."/>
            <person name="Rohde M."/>
            <person name="Galperin M.Y."/>
            <person name="Jogler C."/>
        </authorList>
    </citation>
    <scope>NUCLEOTIDE SEQUENCE [LARGE SCALE GENOMIC DNA]</scope>
    <source>
        <strain evidence="1 2">Enr13</strain>
    </source>
</reference>
<keyword evidence="2" id="KW-1185">Reference proteome</keyword>
<accession>A0A518HWC5</accession>
<organism evidence="1 2">
    <name type="scientific">Stieleria neptunia</name>
    <dbReference type="NCBI Taxonomy" id="2527979"/>
    <lineage>
        <taxon>Bacteria</taxon>
        <taxon>Pseudomonadati</taxon>
        <taxon>Planctomycetota</taxon>
        <taxon>Planctomycetia</taxon>
        <taxon>Pirellulales</taxon>
        <taxon>Pirellulaceae</taxon>
        <taxon>Stieleria</taxon>
    </lineage>
</organism>
<evidence type="ECO:0000313" key="2">
    <source>
        <dbReference type="Proteomes" id="UP000319004"/>
    </source>
</evidence>
<dbReference type="AlphaFoldDB" id="A0A518HWC5"/>
<dbReference type="Proteomes" id="UP000319004">
    <property type="component" value="Chromosome"/>
</dbReference>
<gene>
    <name evidence="1" type="ORF">Enr13x_50150</name>
</gene>
<dbReference type="EMBL" id="CP037423">
    <property type="protein sequence ID" value="QDV45141.1"/>
    <property type="molecule type" value="Genomic_DNA"/>
</dbReference>
<protein>
    <submittedName>
        <fullName evidence="1">Uncharacterized protein</fullName>
    </submittedName>
</protein>
<proteinExistence type="predicted"/>
<evidence type="ECO:0000313" key="1">
    <source>
        <dbReference type="EMBL" id="QDV45141.1"/>
    </source>
</evidence>
<dbReference type="KEGG" id="snep:Enr13x_50150"/>
<sequence>MFHRIWRMDNDDLGGILANWVTDVQNGIVDLRGSRLRTSRAPV</sequence>
<name>A0A518HWC5_9BACT</name>